<feature type="transmembrane region" description="Helical" evidence="2">
    <location>
        <begin position="12"/>
        <end position="34"/>
    </location>
</feature>
<proteinExistence type="predicted"/>
<gene>
    <name evidence="3" type="ORF">IAC69_00520</name>
</gene>
<feature type="compositionally biased region" description="Acidic residues" evidence="1">
    <location>
        <begin position="105"/>
        <end position="114"/>
    </location>
</feature>
<feature type="region of interest" description="Disordered" evidence="1">
    <location>
        <begin position="69"/>
        <end position="99"/>
    </location>
</feature>
<evidence type="ECO:0000256" key="1">
    <source>
        <dbReference type="SAM" id="MobiDB-lite"/>
    </source>
</evidence>
<evidence type="ECO:0008006" key="5">
    <source>
        <dbReference type="Google" id="ProtNLM"/>
    </source>
</evidence>
<evidence type="ECO:0000256" key="2">
    <source>
        <dbReference type="SAM" id="Phobius"/>
    </source>
</evidence>
<dbReference type="Proteomes" id="UP000823630">
    <property type="component" value="Unassembled WGS sequence"/>
</dbReference>
<dbReference type="AlphaFoldDB" id="A0A9D9DE01"/>
<evidence type="ECO:0000313" key="4">
    <source>
        <dbReference type="Proteomes" id="UP000823630"/>
    </source>
</evidence>
<accession>A0A9D9DE01</accession>
<keyword evidence="2" id="KW-0472">Membrane</keyword>
<keyword evidence="2" id="KW-1133">Transmembrane helix</keyword>
<feature type="compositionally biased region" description="Acidic residues" evidence="1">
    <location>
        <begin position="71"/>
        <end position="90"/>
    </location>
</feature>
<protein>
    <recommendedName>
        <fullName evidence="5">TolA protein</fullName>
    </recommendedName>
</protein>
<dbReference type="EMBL" id="JADINC010000010">
    <property type="protein sequence ID" value="MBO8424947.1"/>
    <property type="molecule type" value="Genomic_DNA"/>
</dbReference>
<keyword evidence="2" id="KW-0812">Transmembrane</keyword>
<sequence>MNFGNRFSSENLLMSVCGHLALVAVMITSFVVVVDRAKMVAPDRIEIYEIDLNAVNVSGDETILRNVNADAEIETPEPESEPELPAEESAEVSTPPVPQPIEEDAAEEIEEPSLVEETPAPEIPEPVVKPVEENVGEKSDTPPKKKKTVIRVNRESVSLNRTMTVSVVDALRVAMTRCWTIDTARYDVGDIRAVAHLTMRRNGTVRDVWFESAARAETDPAFAYVLDTIRSAINVCQPFKMLPEKEFEKWEKIQLTFYPTQGKVM</sequence>
<comment type="caution">
    <text evidence="3">The sequence shown here is derived from an EMBL/GenBank/DDBJ whole genome shotgun (WGS) entry which is preliminary data.</text>
</comment>
<name>A0A9D9DE01_9PROT</name>
<evidence type="ECO:0000313" key="3">
    <source>
        <dbReference type="EMBL" id="MBO8424947.1"/>
    </source>
</evidence>
<organism evidence="3 4">
    <name type="scientific">Candidatus Enterousia avistercoris</name>
    <dbReference type="NCBI Taxonomy" id="2840788"/>
    <lineage>
        <taxon>Bacteria</taxon>
        <taxon>Pseudomonadati</taxon>
        <taxon>Pseudomonadota</taxon>
        <taxon>Alphaproteobacteria</taxon>
        <taxon>Candidatus Enterousia</taxon>
    </lineage>
</organism>
<dbReference type="Gene3D" id="3.30.1150.10">
    <property type="match status" value="1"/>
</dbReference>
<feature type="region of interest" description="Disordered" evidence="1">
    <location>
        <begin position="105"/>
        <end position="124"/>
    </location>
</feature>
<reference evidence="3" key="2">
    <citation type="journal article" date="2021" name="PeerJ">
        <title>Extensive microbial diversity within the chicken gut microbiome revealed by metagenomics and culture.</title>
        <authorList>
            <person name="Gilroy R."/>
            <person name="Ravi A."/>
            <person name="Getino M."/>
            <person name="Pursley I."/>
            <person name="Horton D.L."/>
            <person name="Alikhan N.F."/>
            <person name="Baker D."/>
            <person name="Gharbi K."/>
            <person name="Hall N."/>
            <person name="Watson M."/>
            <person name="Adriaenssens E.M."/>
            <person name="Foster-Nyarko E."/>
            <person name="Jarju S."/>
            <person name="Secka A."/>
            <person name="Antonio M."/>
            <person name="Oren A."/>
            <person name="Chaudhuri R.R."/>
            <person name="La Ragione R."/>
            <person name="Hildebrand F."/>
            <person name="Pallen M.J."/>
        </authorList>
    </citation>
    <scope>NUCLEOTIDE SEQUENCE</scope>
    <source>
        <strain evidence="3">8207</strain>
    </source>
</reference>
<reference evidence="3" key="1">
    <citation type="submission" date="2020-10" db="EMBL/GenBank/DDBJ databases">
        <authorList>
            <person name="Gilroy R."/>
        </authorList>
    </citation>
    <scope>NUCLEOTIDE SEQUENCE</scope>
    <source>
        <strain evidence="3">8207</strain>
    </source>
</reference>